<keyword evidence="7" id="KW-0808">Transferase</keyword>
<dbReference type="Pfam" id="PF01762">
    <property type="entry name" value="Galactosyl_T"/>
    <property type="match status" value="1"/>
</dbReference>
<dbReference type="AlphaFoldDB" id="A0AAJ6YBZ7"/>
<dbReference type="PANTHER" id="PTHR11214">
    <property type="entry name" value="BETA-1,3-N-ACETYLGLUCOSAMINYLTRANSFERASE"/>
    <property type="match status" value="1"/>
</dbReference>
<dbReference type="Gene3D" id="3.90.550.50">
    <property type="match status" value="1"/>
</dbReference>
<keyword evidence="8" id="KW-0812">Transmembrane</keyword>
<gene>
    <name evidence="17" type="primary">LOC105359846</name>
</gene>
<comment type="pathway">
    <text evidence="4">Glycan metabolism; heparan sulfate biosynthesis.</text>
</comment>
<evidence type="ECO:0000256" key="12">
    <source>
        <dbReference type="ARBA" id="ARBA00023136"/>
    </source>
</evidence>
<keyword evidence="6 15" id="KW-0328">Glycosyltransferase</keyword>
<evidence type="ECO:0000313" key="16">
    <source>
        <dbReference type="Proteomes" id="UP000695007"/>
    </source>
</evidence>
<evidence type="ECO:0000256" key="15">
    <source>
        <dbReference type="RuleBase" id="RU363063"/>
    </source>
</evidence>
<keyword evidence="14" id="KW-0464">Manganese</keyword>
<protein>
    <recommendedName>
        <fullName evidence="15">Hexosyltransferase</fullName>
        <ecNumber evidence="15">2.4.1.-</ecNumber>
    </recommendedName>
</protein>
<evidence type="ECO:0000256" key="6">
    <source>
        <dbReference type="ARBA" id="ARBA00022676"/>
    </source>
</evidence>
<keyword evidence="11 15" id="KW-0333">Golgi apparatus</keyword>
<dbReference type="PANTHER" id="PTHR11214:SF3">
    <property type="entry name" value="BETA-1,3-GALACTOSYLTRANSFERASE 6"/>
    <property type="match status" value="1"/>
</dbReference>
<keyword evidence="10" id="KW-1133">Transmembrane helix</keyword>
<evidence type="ECO:0000256" key="13">
    <source>
        <dbReference type="ARBA" id="ARBA00023180"/>
    </source>
</evidence>
<comment type="subcellular location">
    <subcellularLocation>
        <location evidence="2 15">Golgi apparatus membrane</location>
        <topology evidence="2 15">Single-pass type II membrane protein</topology>
    </subcellularLocation>
</comment>
<organism evidence="16 17">
    <name type="scientific">Ceratosolen solmsi marchali</name>
    <dbReference type="NCBI Taxonomy" id="326594"/>
    <lineage>
        <taxon>Eukaryota</taxon>
        <taxon>Metazoa</taxon>
        <taxon>Ecdysozoa</taxon>
        <taxon>Arthropoda</taxon>
        <taxon>Hexapoda</taxon>
        <taxon>Insecta</taxon>
        <taxon>Pterygota</taxon>
        <taxon>Neoptera</taxon>
        <taxon>Endopterygota</taxon>
        <taxon>Hymenoptera</taxon>
        <taxon>Apocrita</taxon>
        <taxon>Proctotrupomorpha</taxon>
        <taxon>Chalcidoidea</taxon>
        <taxon>Agaonidae</taxon>
        <taxon>Agaoninae</taxon>
        <taxon>Ceratosolen</taxon>
    </lineage>
</organism>
<reference evidence="17" key="1">
    <citation type="submission" date="2025-08" db="UniProtKB">
        <authorList>
            <consortium name="RefSeq"/>
        </authorList>
    </citation>
    <scope>IDENTIFICATION</scope>
</reference>
<dbReference type="EC" id="2.4.1.-" evidence="15"/>
<evidence type="ECO:0000256" key="8">
    <source>
        <dbReference type="ARBA" id="ARBA00022692"/>
    </source>
</evidence>
<evidence type="ECO:0000256" key="5">
    <source>
        <dbReference type="ARBA" id="ARBA00008661"/>
    </source>
</evidence>
<proteinExistence type="inferred from homology"/>
<dbReference type="GO" id="GO:0006024">
    <property type="term" value="P:glycosaminoglycan biosynthetic process"/>
    <property type="evidence" value="ECO:0007669"/>
    <property type="project" value="UniProtKB-ARBA"/>
</dbReference>
<evidence type="ECO:0000256" key="9">
    <source>
        <dbReference type="ARBA" id="ARBA00022968"/>
    </source>
</evidence>
<keyword evidence="13" id="KW-0325">Glycoprotein</keyword>
<evidence type="ECO:0000256" key="2">
    <source>
        <dbReference type="ARBA" id="ARBA00004323"/>
    </source>
</evidence>
<evidence type="ECO:0000256" key="3">
    <source>
        <dbReference type="ARBA" id="ARBA00004840"/>
    </source>
</evidence>
<dbReference type="FunFam" id="3.90.550.50:FF:000018">
    <property type="entry name" value="Hexosyltransferase"/>
    <property type="match status" value="1"/>
</dbReference>
<dbReference type="GO" id="GO:0006493">
    <property type="term" value="P:protein O-linked glycosylation"/>
    <property type="evidence" value="ECO:0007669"/>
    <property type="project" value="TreeGrafter"/>
</dbReference>
<dbReference type="Proteomes" id="UP000695007">
    <property type="component" value="Unplaced"/>
</dbReference>
<evidence type="ECO:0000256" key="7">
    <source>
        <dbReference type="ARBA" id="ARBA00022679"/>
    </source>
</evidence>
<dbReference type="RefSeq" id="XP_011494866.1">
    <property type="nucleotide sequence ID" value="XM_011496564.1"/>
</dbReference>
<dbReference type="GO" id="GO:0047220">
    <property type="term" value="F:galactosylxylosylprotein 3-beta-galactosyltransferase activity"/>
    <property type="evidence" value="ECO:0007669"/>
    <property type="project" value="TreeGrafter"/>
</dbReference>
<dbReference type="GO" id="GO:0000139">
    <property type="term" value="C:Golgi membrane"/>
    <property type="evidence" value="ECO:0007669"/>
    <property type="project" value="UniProtKB-SubCell"/>
</dbReference>
<dbReference type="CTD" id="35848"/>
<accession>A0AAJ6YBZ7</accession>
<name>A0AAJ6YBZ7_9HYME</name>
<evidence type="ECO:0000256" key="1">
    <source>
        <dbReference type="ARBA" id="ARBA00001936"/>
    </source>
</evidence>
<comment type="pathway">
    <text evidence="3">Glycan metabolism; chondroitin sulfate biosynthesis.</text>
</comment>
<keyword evidence="12" id="KW-0472">Membrane</keyword>
<evidence type="ECO:0000256" key="10">
    <source>
        <dbReference type="ARBA" id="ARBA00022989"/>
    </source>
</evidence>
<comment type="similarity">
    <text evidence="5 15">Belongs to the glycosyltransferase 31 family.</text>
</comment>
<evidence type="ECO:0000256" key="11">
    <source>
        <dbReference type="ARBA" id="ARBA00023034"/>
    </source>
</evidence>
<comment type="cofactor">
    <cofactor evidence="1">
        <name>Mn(2+)</name>
        <dbReference type="ChEBI" id="CHEBI:29035"/>
    </cofactor>
</comment>
<sequence>MLNFYRFSLKCSTKNKKLVNKPKFHLIILVLSGPENVERRNSIRETWLSQKQTEVKNLFPIGLIKLRLEQKQAIESENEKFKDLLLLPELLDSYGTVTKKILQSFVHVYENYDFNYLLKGDDDSFILVDKILNDLDKWQKKGSKKELYWGYFNGRARVKKSGPWKEVDWFLCDYYLPYALGGGYVLSYNLVKFIVKNVDVLK</sequence>
<keyword evidence="9" id="KW-0735">Signal-anchor</keyword>
<dbReference type="KEGG" id="csol:105359846"/>
<evidence type="ECO:0000313" key="17">
    <source>
        <dbReference type="RefSeq" id="XP_011494866.1"/>
    </source>
</evidence>
<evidence type="ECO:0000256" key="14">
    <source>
        <dbReference type="ARBA" id="ARBA00023211"/>
    </source>
</evidence>
<dbReference type="InterPro" id="IPR002659">
    <property type="entry name" value="Glyco_trans_31"/>
</dbReference>
<dbReference type="GeneID" id="105359846"/>
<evidence type="ECO:0000256" key="4">
    <source>
        <dbReference type="ARBA" id="ARBA00005093"/>
    </source>
</evidence>
<keyword evidence="16" id="KW-1185">Reference proteome</keyword>